<gene>
    <name evidence="1" type="ORF">IE988_16975</name>
</gene>
<dbReference type="PANTHER" id="PTHR30451:SF21">
    <property type="entry name" value="FIMBRIAL USHER DOMAIN-CONTAINING PROTEIN YDET-RELATED"/>
    <property type="match status" value="1"/>
</dbReference>
<dbReference type="EMBL" id="JACXTF010000001">
    <property type="protein sequence ID" value="MBD3720089.1"/>
    <property type="molecule type" value="Genomic_DNA"/>
</dbReference>
<sequence length="225" mass="24253">MAGPRQLQYSKGFDRLGTQFTFTGWRYSHQRYATLSEAFSSPGSEDDLQDSDNKKATLQITASQSLPYDITLYLSLDRGQLLVRGRPHSVPPIWGSAAGVHGIAWSLSYSDSRSSHGDEEDDEPHSDKVVTLSLSVPLSHLLPGSYAGYTLTSSRHSVGSQMVSLNGTLLDNHALSYAVSQTRDRQNGSSGSLTAGYSSGRGDLNLGYSHDSQAARLNYGASGAF</sequence>
<dbReference type="GO" id="GO:0009297">
    <property type="term" value="P:pilus assembly"/>
    <property type="evidence" value="ECO:0007669"/>
    <property type="project" value="InterPro"/>
</dbReference>
<dbReference type="GO" id="GO:0009279">
    <property type="term" value="C:cell outer membrane"/>
    <property type="evidence" value="ECO:0007669"/>
    <property type="project" value="TreeGrafter"/>
</dbReference>
<evidence type="ECO:0000313" key="1">
    <source>
        <dbReference type="EMBL" id="MBD3720089.1"/>
    </source>
</evidence>
<reference evidence="1" key="1">
    <citation type="submission" date="2020-07" db="EMBL/GenBank/DDBJ databases">
        <title>Clinical and genomic characterization of carbapenemase-producing Enterobacterales causing secondary infections during the COVID-19 crisis at a New York City hospital.</title>
        <authorList>
            <person name="Gomez-Simmonds A."/>
            <person name="Annavajhala M.K."/>
            <person name="Uhlemann A.-C."/>
        </authorList>
    </citation>
    <scope>NUCLEOTIDE SEQUENCE</scope>
    <source>
        <strain evidence="1">NK1594</strain>
    </source>
</reference>
<evidence type="ECO:0000313" key="2">
    <source>
        <dbReference type="Proteomes" id="UP000622731"/>
    </source>
</evidence>
<dbReference type="GO" id="GO:0015473">
    <property type="term" value="F:fimbrial usher porin activity"/>
    <property type="evidence" value="ECO:0007669"/>
    <property type="project" value="InterPro"/>
</dbReference>
<dbReference type="InterPro" id="IPR000015">
    <property type="entry name" value="Fimb_usher"/>
</dbReference>
<name>A0A927DYT6_KLEPN</name>
<dbReference type="PANTHER" id="PTHR30451">
    <property type="entry name" value="OUTER MEMBRANE USHER PROTEIN"/>
    <property type="match status" value="1"/>
</dbReference>
<organism evidence="1 2">
    <name type="scientific">Klebsiella pneumoniae</name>
    <dbReference type="NCBI Taxonomy" id="573"/>
    <lineage>
        <taxon>Bacteria</taxon>
        <taxon>Pseudomonadati</taxon>
        <taxon>Pseudomonadota</taxon>
        <taxon>Gammaproteobacteria</taxon>
        <taxon>Enterobacterales</taxon>
        <taxon>Enterobacteriaceae</taxon>
        <taxon>Klebsiella/Raoultella group</taxon>
        <taxon>Klebsiella</taxon>
        <taxon>Klebsiella pneumoniae complex</taxon>
    </lineage>
</organism>
<dbReference type="Proteomes" id="UP000622731">
    <property type="component" value="Unassembled WGS sequence"/>
</dbReference>
<dbReference type="AlphaFoldDB" id="A0A927DYT6"/>
<proteinExistence type="predicted"/>
<accession>A0A927DYT6</accession>
<dbReference type="Pfam" id="PF00577">
    <property type="entry name" value="Usher"/>
    <property type="match status" value="1"/>
</dbReference>
<protein>
    <submittedName>
        <fullName evidence="1">Fimbria/pilus outer membrane usher protein</fullName>
    </submittedName>
</protein>
<comment type="caution">
    <text evidence="1">The sequence shown here is derived from an EMBL/GenBank/DDBJ whole genome shotgun (WGS) entry which is preliminary data.</text>
</comment>